<protein>
    <submittedName>
        <fullName evidence="2">DUF2236 domain-containing protein</fullName>
    </submittedName>
</protein>
<keyword evidence="3" id="KW-1185">Reference proteome</keyword>
<dbReference type="EMBL" id="JACVVD010000002">
    <property type="protein sequence ID" value="MBD0379928.1"/>
    <property type="molecule type" value="Genomic_DNA"/>
</dbReference>
<proteinExistence type="predicted"/>
<name>A0A926KPF1_9BACL</name>
<feature type="domain" description="ER-bound oxygenase mpaB/mpaB'/Rubber oxygenase catalytic" evidence="1">
    <location>
        <begin position="100"/>
        <end position="286"/>
    </location>
</feature>
<gene>
    <name evidence="2" type="ORF">ICC18_07370</name>
</gene>
<organism evidence="2 3">
    <name type="scientific">Paenibacillus sedimenti</name>
    <dbReference type="NCBI Taxonomy" id="2770274"/>
    <lineage>
        <taxon>Bacteria</taxon>
        <taxon>Bacillati</taxon>
        <taxon>Bacillota</taxon>
        <taxon>Bacilli</taxon>
        <taxon>Bacillales</taxon>
        <taxon>Paenibacillaceae</taxon>
        <taxon>Paenibacillus</taxon>
    </lineage>
</organism>
<dbReference type="GO" id="GO:0016491">
    <property type="term" value="F:oxidoreductase activity"/>
    <property type="evidence" value="ECO:0007669"/>
    <property type="project" value="InterPro"/>
</dbReference>
<evidence type="ECO:0000259" key="1">
    <source>
        <dbReference type="Pfam" id="PF09995"/>
    </source>
</evidence>
<evidence type="ECO:0000313" key="2">
    <source>
        <dbReference type="EMBL" id="MBD0379928.1"/>
    </source>
</evidence>
<dbReference type="PANTHER" id="PTHR37539:SF1">
    <property type="entry name" value="ER-BOUND OXYGENASE MPAB_MPAB'_RUBBER OXYGENASE CATALYTIC DOMAIN-CONTAINING PROTEIN"/>
    <property type="match status" value="1"/>
</dbReference>
<dbReference type="Proteomes" id="UP000650466">
    <property type="component" value="Unassembled WGS sequence"/>
</dbReference>
<dbReference type="RefSeq" id="WP_188173706.1">
    <property type="nucleotide sequence ID" value="NZ_JACVVD010000002.1"/>
</dbReference>
<sequence>MPDQIVAELMHTGQMDAVNQLLRNLVHNDQAIPAALPDNIEDWLRDNASLPDWVDYGRIDRASDFFMKNGVAISLVLATAALVQCYAGIKGVKTLTYTYRLGQNPYHRIAETGQFVILAMSPGGLTAGGKGIKAIHKVRFIHAAVRHLIRRTGKWAEHELGVPICQEDLLGTLMTFSYVVIHSLRMLGVDVSVQEAEDYIYFWRVVGEELGIRPDIIPETMAESQAVAESIARRHHGPSPEGVHMTKALIDMHANLIPGERFDGIIPALIRHLVGDQVADWMEVPKTNWGFLMKKNFLLSGILESSVINKLGMSLLNKEAFNISGYHRAPFEIPTQLREAWQLQALRLGTHGGIA</sequence>
<dbReference type="PANTHER" id="PTHR37539">
    <property type="entry name" value="SECRETED PROTEIN-RELATED"/>
    <property type="match status" value="1"/>
</dbReference>
<dbReference type="InterPro" id="IPR037473">
    <property type="entry name" value="Lcp-like"/>
</dbReference>
<dbReference type="Pfam" id="PF09995">
    <property type="entry name" value="MPAB_Lcp_cat"/>
    <property type="match status" value="1"/>
</dbReference>
<evidence type="ECO:0000313" key="3">
    <source>
        <dbReference type="Proteomes" id="UP000650466"/>
    </source>
</evidence>
<dbReference type="InterPro" id="IPR018713">
    <property type="entry name" value="MPAB/Lcp_cat_dom"/>
</dbReference>
<dbReference type="AlphaFoldDB" id="A0A926KPF1"/>
<reference evidence="2" key="1">
    <citation type="submission" date="2020-09" db="EMBL/GenBank/DDBJ databases">
        <title>Draft Genome Sequence of Paenibacillus sp. WST5.</title>
        <authorList>
            <person name="Bao Z."/>
        </authorList>
    </citation>
    <scope>NUCLEOTIDE SEQUENCE</scope>
    <source>
        <strain evidence="2">WST5</strain>
    </source>
</reference>
<accession>A0A926KPF1</accession>
<comment type="caution">
    <text evidence="2">The sequence shown here is derived from an EMBL/GenBank/DDBJ whole genome shotgun (WGS) entry which is preliminary data.</text>
</comment>